<feature type="non-terminal residue" evidence="2">
    <location>
        <position position="152"/>
    </location>
</feature>
<reference evidence="2 3" key="1">
    <citation type="journal article" date="2018" name="Sci. Rep.">
        <title>Comparative analysis of the Pocillopora damicornis genome highlights role of immune system in coral evolution.</title>
        <authorList>
            <person name="Cunning R."/>
            <person name="Bay R.A."/>
            <person name="Gillette P."/>
            <person name="Baker A.C."/>
            <person name="Traylor-Knowles N."/>
        </authorList>
    </citation>
    <scope>NUCLEOTIDE SEQUENCE [LARGE SCALE GENOMIC DNA]</scope>
    <source>
        <strain evidence="2">RSMAS</strain>
        <tissue evidence="2">Whole animal</tissue>
    </source>
</reference>
<dbReference type="Proteomes" id="UP000275408">
    <property type="component" value="Unassembled WGS sequence"/>
</dbReference>
<name>A0A3M6TQS9_POCDA</name>
<dbReference type="EMBL" id="RCHS01003146">
    <property type="protein sequence ID" value="RMX43689.1"/>
    <property type="molecule type" value="Genomic_DNA"/>
</dbReference>
<dbReference type="AlphaFoldDB" id="A0A3M6TQS9"/>
<evidence type="ECO:0000313" key="2">
    <source>
        <dbReference type="EMBL" id="RMX43689.1"/>
    </source>
</evidence>
<comment type="caution">
    <text evidence="2">The sequence shown here is derived from an EMBL/GenBank/DDBJ whole genome shotgun (WGS) entry which is preliminary data.</text>
</comment>
<sequence length="152" mass="17313">MVGVTREMAQRDVRTRRGNGPGNHQAIQSNFGWAPLYLPIQSRDELQRGKDINWVKKLPEVVLALNSEKTRLTGKKPVDAIQEKVVDTKNVAGEPVLFYLKDSPRRGFVREELKIVPLGTKLPHEGIRRFEKHESTPPSFKRIIFTLCSELA</sequence>
<feature type="region of interest" description="Disordered" evidence="1">
    <location>
        <begin position="1"/>
        <end position="25"/>
    </location>
</feature>
<protein>
    <submittedName>
        <fullName evidence="2">Uncharacterized protein</fullName>
    </submittedName>
</protein>
<proteinExistence type="predicted"/>
<evidence type="ECO:0000256" key="1">
    <source>
        <dbReference type="SAM" id="MobiDB-lite"/>
    </source>
</evidence>
<gene>
    <name evidence="2" type="ORF">pdam_00006352</name>
</gene>
<organism evidence="2 3">
    <name type="scientific">Pocillopora damicornis</name>
    <name type="common">Cauliflower coral</name>
    <name type="synonym">Millepora damicornis</name>
    <dbReference type="NCBI Taxonomy" id="46731"/>
    <lineage>
        <taxon>Eukaryota</taxon>
        <taxon>Metazoa</taxon>
        <taxon>Cnidaria</taxon>
        <taxon>Anthozoa</taxon>
        <taxon>Hexacorallia</taxon>
        <taxon>Scleractinia</taxon>
        <taxon>Astrocoeniina</taxon>
        <taxon>Pocilloporidae</taxon>
        <taxon>Pocillopora</taxon>
    </lineage>
</organism>
<evidence type="ECO:0000313" key="3">
    <source>
        <dbReference type="Proteomes" id="UP000275408"/>
    </source>
</evidence>
<accession>A0A3M6TQS9</accession>
<keyword evidence="3" id="KW-1185">Reference proteome</keyword>